<dbReference type="CDD" id="cd17552">
    <property type="entry name" value="REC_RR468-like"/>
    <property type="match status" value="1"/>
</dbReference>
<dbReference type="PANTHER" id="PTHR44591">
    <property type="entry name" value="STRESS RESPONSE REGULATOR PROTEIN 1"/>
    <property type="match status" value="1"/>
</dbReference>
<dbReference type="PANTHER" id="PTHR44591:SF22">
    <property type="entry name" value="CHEY SUBFAMILY"/>
    <property type="match status" value="1"/>
</dbReference>
<dbReference type="Pfam" id="PF00072">
    <property type="entry name" value="Response_reg"/>
    <property type="match status" value="1"/>
</dbReference>
<comment type="caution">
    <text evidence="4">The sequence shown here is derived from an EMBL/GenBank/DDBJ whole genome shotgun (WGS) entry which is preliminary data.</text>
</comment>
<feature type="domain" description="Response regulatory" evidence="3">
    <location>
        <begin position="25"/>
        <end position="142"/>
    </location>
</feature>
<dbReference type="InterPro" id="IPR011006">
    <property type="entry name" value="CheY-like_superfamily"/>
</dbReference>
<accession>A0ABU8YLD5</accession>
<feature type="modified residue" description="4-aspartylphosphate" evidence="2">
    <location>
        <position position="75"/>
    </location>
</feature>
<evidence type="ECO:0000259" key="3">
    <source>
        <dbReference type="PROSITE" id="PS50110"/>
    </source>
</evidence>
<name>A0ABU8YLD5_9CYAN</name>
<reference evidence="4 5" key="1">
    <citation type="journal article" date="2020" name="Harmful Algae">
        <title>Molecular and morphological characterization of a novel dihydroanatoxin-a producing Microcoleus species (cyanobacteria) from the Russian River, California, USA.</title>
        <authorList>
            <person name="Conklin K.Y."/>
            <person name="Stancheva R."/>
            <person name="Otten T.G."/>
            <person name="Fadness R."/>
            <person name="Boyer G.L."/>
            <person name="Read B."/>
            <person name="Zhang X."/>
            <person name="Sheath R.G."/>
        </authorList>
    </citation>
    <scope>NUCLEOTIDE SEQUENCE [LARGE SCALE GENOMIC DNA]</scope>
    <source>
        <strain evidence="4 5">PTRS2</strain>
    </source>
</reference>
<dbReference type="InterPro" id="IPR050595">
    <property type="entry name" value="Bact_response_regulator"/>
</dbReference>
<gene>
    <name evidence="4" type="ORF">WMG39_09850</name>
</gene>
<dbReference type="SMART" id="SM00448">
    <property type="entry name" value="REC"/>
    <property type="match status" value="1"/>
</dbReference>
<keyword evidence="1 2" id="KW-0597">Phosphoprotein</keyword>
<sequence>MINMLCSNQVIQNNHSETINPTTKRILVVDDDESIREVVAFCLQKFGGWEVLTASSGEDALHQASTELPDAIVLDMMMPQMDGLTFLEYLRSNPITVFIPVVLLTAKTHLPESYLFPKLGVIKTIYKPFFPLELVQEIDLALEL</sequence>
<organism evidence="4 5">
    <name type="scientific">Microcoleus anatoxicus PTRS2</name>
    <dbReference type="NCBI Taxonomy" id="2705321"/>
    <lineage>
        <taxon>Bacteria</taxon>
        <taxon>Bacillati</taxon>
        <taxon>Cyanobacteriota</taxon>
        <taxon>Cyanophyceae</taxon>
        <taxon>Oscillatoriophycideae</taxon>
        <taxon>Oscillatoriales</taxon>
        <taxon>Microcoleaceae</taxon>
        <taxon>Microcoleus</taxon>
        <taxon>Microcoleus anatoxicus</taxon>
    </lineage>
</organism>
<evidence type="ECO:0000256" key="1">
    <source>
        <dbReference type="ARBA" id="ARBA00022553"/>
    </source>
</evidence>
<dbReference type="Gene3D" id="3.40.50.2300">
    <property type="match status" value="1"/>
</dbReference>
<dbReference type="EMBL" id="JBBLXS010000098">
    <property type="protein sequence ID" value="MEK0185162.1"/>
    <property type="molecule type" value="Genomic_DNA"/>
</dbReference>
<dbReference type="Proteomes" id="UP001384579">
    <property type="component" value="Unassembled WGS sequence"/>
</dbReference>
<keyword evidence="5" id="KW-1185">Reference proteome</keyword>
<evidence type="ECO:0000313" key="5">
    <source>
        <dbReference type="Proteomes" id="UP001384579"/>
    </source>
</evidence>
<evidence type="ECO:0000313" key="4">
    <source>
        <dbReference type="EMBL" id="MEK0185162.1"/>
    </source>
</evidence>
<dbReference type="RefSeq" id="WP_340523732.1">
    <property type="nucleotide sequence ID" value="NZ_JBBLXS010000098.1"/>
</dbReference>
<dbReference type="InterPro" id="IPR001789">
    <property type="entry name" value="Sig_transdc_resp-reg_receiver"/>
</dbReference>
<dbReference type="SUPFAM" id="SSF52172">
    <property type="entry name" value="CheY-like"/>
    <property type="match status" value="1"/>
</dbReference>
<evidence type="ECO:0000256" key="2">
    <source>
        <dbReference type="PROSITE-ProRule" id="PRU00169"/>
    </source>
</evidence>
<protein>
    <submittedName>
        <fullName evidence="4">Response regulator</fullName>
    </submittedName>
</protein>
<proteinExistence type="predicted"/>
<dbReference type="PROSITE" id="PS50110">
    <property type="entry name" value="RESPONSE_REGULATORY"/>
    <property type="match status" value="1"/>
</dbReference>